<dbReference type="InterPro" id="IPR000421">
    <property type="entry name" value="FA58C"/>
</dbReference>
<comment type="similarity">
    <text evidence="1">Belongs to the glycosyl hydrolase 16 family.</text>
</comment>
<accession>A0A841BQK5</accession>
<dbReference type="AlphaFoldDB" id="A0A841BQK5"/>
<dbReference type="Gene3D" id="2.60.120.260">
    <property type="entry name" value="Galactose-binding domain-like"/>
    <property type="match status" value="3"/>
</dbReference>
<dbReference type="PANTHER" id="PTHR10963:SF55">
    <property type="entry name" value="GLYCOSIDE HYDROLASE FAMILY 16 PROTEIN"/>
    <property type="match status" value="1"/>
</dbReference>
<protein>
    <submittedName>
        <fullName evidence="5">Beta-glucanase (GH16 family)</fullName>
    </submittedName>
</protein>
<comment type="caution">
    <text evidence="5">The sequence shown here is derived from an EMBL/GenBank/DDBJ whole genome shotgun (WGS) entry which is preliminary data.</text>
</comment>
<feature type="domain" description="F5/8 type C" evidence="3">
    <location>
        <begin position="178"/>
        <end position="277"/>
    </location>
</feature>
<dbReference type="EMBL" id="JACHMN010000002">
    <property type="protein sequence ID" value="MBB5869032.1"/>
    <property type="molecule type" value="Genomic_DNA"/>
</dbReference>
<dbReference type="PANTHER" id="PTHR10963">
    <property type="entry name" value="GLYCOSYL HYDROLASE-RELATED"/>
    <property type="match status" value="1"/>
</dbReference>
<dbReference type="SUPFAM" id="SSF49785">
    <property type="entry name" value="Galactose-binding domain-like"/>
    <property type="match status" value="3"/>
</dbReference>
<name>A0A841BQK5_9ACTN</name>
<dbReference type="SUPFAM" id="SSF49899">
    <property type="entry name" value="Concanavalin A-like lectins/glucanases"/>
    <property type="match status" value="1"/>
</dbReference>
<evidence type="ECO:0000259" key="3">
    <source>
        <dbReference type="PROSITE" id="PS50022"/>
    </source>
</evidence>
<evidence type="ECO:0000256" key="1">
    <source>
        <dbReference type="ARBA" id="ARBA00006865"/>
    </source>
</evidence>
<keyword evidence="6" id="KW-1185">Reference proteome</keyword>
<feature type="compositionally biased region" description="Pro residues" evidence="2">
    <location>
        <begin position="318"/>
        <end position="337"/>
    </location>
</feature>
<dbReference type="Gene3D" id="2.60.120.200">
    <property type="match status" value="1"/>
</dbReference>
<dbReference type="InterPro" id="IPR008979">
    <property type="entry name" value="Galactose-bd-like_sf"/>
</dbReference>
<organism evidence="5 6">
    <name type="scientific">Allocatelliglobosispora scoriae</name>
    <dbReference type="NCBI Taxonomy" id="643052"/>
    <lineage>
        <taxon>Bacteria</taxon>
        <taxon>Bacillati</taxon>
        <taxon>Actinomycetota</taxon>
        <taxon>Actinomycetes</taxon>
        <taxon>Micromonosporales</taxon>
        <taxon>Micromonosporaceae</taxon>
        <taxon>Allocatelliglobosispora</taxon>
    </lineage>
</organism>
<dbReference type="Proteomes" id="UP000587527">
    <property type="component" value="Unassembled WGS sequence"/>
</dbReference>
<dbReference type="Pfam" id="PF00722">
    <property type="entry name" value="Glyco_hydro_16"/>
    <property type="match status" value="1"/>
</dbReference>
<evidence type="ECO:0000313" key="6">
    <source>
        <dbReference type="Proteomes" id="UP000587527"/>
    </source>
</evidence>
<proteinExistence type="inferred from homology"/>
<dbReference type="RefSeq" id="WP_376776204.1">
    <property type="nucleotide sequence ID" value="NZ_JACHMN010000002.1"/>
</dbReference>
<dbReference type="CDD" id="cd08023">
    <property type="entry name" value="GH16_laminarinase_like"/>
    <property type="match status" value="1"/>
</dbReference>
<feature type="region of interest" description="Disordered" evidence="2">
    <location>
        <begin position="312"/>
        <end position="359"/>
    </location>
</feature>
<dbReference type="InterPro" id="IPR000757">
    <property type="entry name" value="Beta-glucanase-like"/>
</dbReference>
<dbReference type="PROSITE" id="PS50022">
    <property type="entry name" value="FA58C_3"/>
    <property type="match status" value="3"/>
</dbReference>
<feature type="domain" description="GH16" evidence="4">
    <location>
        <begin position="477"/>
        <end position="736"/>
    </location>
</feature>
<dbReference type="InterPro" id="IPR050546">
    <property type="entry name" value="Glycosyl_Hydrlase_16"/>
</dbReference>
<dbReference type="Pfam" id="PF00754">
    <property type="entry name" value="F5_F8_type_C"/>
    <property type="match status" value="2"/>
</dbReference>
<sequence length="736" mass="77965">MRSVQLAAAAPRTSSPGRRRLYLTMSLLGALLASYVAVLSTSASAADTLISQGRPATASSIENAGTPAASAVDGNLTGTRWSSAASDPQWIQVDLGGTATISQVVLRWEAAYATAFQVQTSASATGPWTNIYSTTTGTGGVQTLNVTGSGRYIRVNGTARATVYGYSLWEFQVYGTVAGTPGGCDTVNAALNRPATASSVQAPFTAAAAVDGSTGTRWSSLAADPQWLQVDLGTSKAICQVGLNWEAAYASAFQIQVSETGTGGWTTIYSTTTSSGGVQTIPVTGTGRFLRVNGTARGTQWGYSLWELVVNTGTGTPPSSPAPPSSPPPNSPSPSPSTQPGTDVLLSYNKPGVASTSQDDGACWQCLPLRAFDLDPASRWATSPTGGWVDPGWIYVDLGATAQIHKVVLQWDPAYATAYQIQTSADANTWTTIYSTTTSTGFKQTITGLTGTGRYVRMYGTARSSTYGYSLWEFQVYGTGGAPTAPPAQPADPAFPANNLIWSDEFNGAAGSKPDPAKWTIDPGTGQNGEIQYYTNNENASMNGTGALVIEARKQTLGGRDYTSHRMNTGTKFTTQYGRVEARIQVPKGNGLWPAFWMMGADFLTGRPWPYNGEIDIMEVLGRNTLEGYSTLHAPAYNGGNGYGQKYTAPGGADLSAGFHVWAVEWNSQGMRFLLDGTQVFYASKATVESTRGPWVYDHPFYVILNLAVGGDFPGPVDATTPFPSRMLVDYVRVYK</sequence>
<reference evidence="5 6" key="1">
    <citation type="submission" date="2020-08" db="EMBL/GenBank/DDBJ databases">
        <title>Sequencing the genomes of 1000 actinobacteria strains.</title>
        <authorList>
            <person name="Klenk H.-P."/>
        </authorList>
    </citation>
    <scope>NUCLEOTIDE SEQUENCE [LARGE SCALE GENOMIC DNA]</scope>
    <source>
        <strain evidence="5 6">DSM 45362</strain>
    </source>
</reference>
<dbReference type="InterPro" id="IPR013320">
    <property type="entry name" value="ConA-like_dom_sf"/>
</dbReference>
<dbReference type="PROSITE" id="PS51762">
    <property type="entry name" value="GH16_2"/>
    <property type="match status" value="1"/>
</dbReference>
<dbReference type="Pfam" id="PF22633">
    <property type="entry name" value="F5_F8_type_C_2"/>
    <property type="match status" value="1"/>
</dbReference>
<dbReference type="GO" id="GO:0005975">
    <property type="term" value="P:carbohydrate metabolic process"/>
    <property type="evidence" value="ECO:0007669"/>
    <property type="project" value="InterPro"/>
</dbReference>
<feature type="domain" description="F5/8 type C" evidence="3">
    <location>
        <begin position="38"/>
        <end position="176"/>
    </location>
</feature>
<feature type="domain" description="F5/8 type C" evidence="3">
    <location>
        <begin position="333"/>
        <end position="479"/>
    </location>
</feature>
<evidence type="ECO:0000313" key="5">
    <source>
        <dbReference type="EMBL" id="MBB5869032.1"/>
    </source>
</evidence>
<evidence type="ECO:0000259" key="4">
    <source>
        <dbReference type="PROSITE" id="PS51762"/>
    </source>
</evidence>
<dbReference type="GO" id="GO:0004553">
    <property type="term" value="F:hydrolase activity, hydrolyzing O-glycosyl compounds"/>
    <property type="evidence" value="ECO:0007669"/>
    <property type="project" value="InterPro"/>
</dbReference>
<evidence type="ECO:0000256" key="2">
    <source>
        <dbReference type="SAM" id="MobiDB-lite"/>
    </source>
</evidence>
<gene>
    <name evidence="5" type="ORF">F4553_002411</name>
</gene>